<protein>
    <submittedName>
        <fullName evidence="1">Uncharacterized protein</fullName>
    </submittedName>
</protein>
<evidence type="ECO:0000313" key="2">
    <source>
        <dbReference type="Proteomes" id="UP001240984"/>
    </source>
</evidence>
<dbReference type="EMBL" id="JAUSRA010000001">
    <property type="protein sequence ID" value="MDP9792877.1"/>
    <property type="molecule type" value="Genomic_DNA"/>
</dbReference>
<comment type="caution">
    <text evidence="1">The sequence shown here is derived from an EMBL/GenBank/DDBJ whole genome shotgun (WGS) entry which is preliminary data.</text>
</comment>
<organism evidence="1 2">
    <name type="scientific">Catenuloplanes nepalensis</name>
    <dbReference type="NCBI Taxonomy" id="587533"/>
    <lineage>
        <taxon>Bacteria</taxon>
        <taxon>Bacillati</taxon>
        <taxon>Actinomycetota</taxon>
        <taxon>Actinomycetes</taxon>
        <taxon>Micromonosporales</taxon>
        <taxon>Micromonosporaceae</taxon>
        <taxon>Catenuloplanes</taxon>
    </lineage>
</organism>
<keyword evidence="2" id="KW-1185">Reference proteome</keyword>
<name>A0ABT9MN62_9ACTN</name>
<proteinExistence type="predicted"/>
<sequence>MIDWRSVRDLQDHSGVVVGSLLDRLERQPDLPTWRDLERRLVVEAECWCSAGFAALPALARLARSGAEADRDRALDLAAVIVRSTHRNQEHDDLVRRIPETLATLHRLSRDRLATCTGPALVRRLQGALAFAGYTFWATISMDFTDEHYDVGCPGCATRLAIVIGEYGHYSAIRDHNDGDIHRHDLRPTGPADLTGIARWMHDAAVTGGDATLAGGIAYLFGRAACGACGSTFDLADWLEAENGPRQPIDPIVPKTDRSI</sequence>
<evidence type="ECO:0000313" key="1">
    <source>
        <dbReference type="EMBL" id="MDP9792877.1"/>
    </source>
</evidence>
<dbReference type="Proteomes" id="UP001240984">
    <property type="component" value="Unassembled WGS sequence"/>
</dbReference>
<gene>
    <name evidence="1" type="ORF">J2S43_001389</name>
</gene>
<reference evidence="1 2" key="1">
    <citation type="submission" date="2023-07" db="EMBL/GenBank/DDBJ databases">
        <title>Sequencing the genomes of 1000 actinobacteria strains.</title>
        <authorList>
            <person name="Klenk H.-P."/>
        </authorList>
    </citation>
    <scope>NUCLEOTIDE SEQUENCE [LARGE SCALE GENOMIC DNA]</scope>
    <source>
        <strain evidence="1 2">DSM 44710</strain>
    </source>
</reference>
<accession>A0ABT9MN62</accession>
<dbReference type="RefSeq" id="WP_306827765.1">
    <property type="nucleotide sequence ID" value="NZ_JAUSRA010000001.1"/>
</dbReference>